<evidence type="ECO:0000256" key="7">
    <source>
        <dbReference type="ARBA" id="ARBA00022801"/>
    </source>
</evidence>
<dbReference type="InterPro" id="IPR010979">
    <property type="entry name" value="Ribosomal_uS13-like_H2TH"/>
</dbReference>
<dbReference type="InterPro" id="IPR012319">
    <property type="entry name" value="FPG_cat"/>
</dbReference>
<evidence type="ECO:0000256" key="14">
    <source>
        <dbReference type="ARBA" id="ARBA00044632"/>
    </source>
</evidence>
<dbReference type="PANTHER" id="PTHR22993:SF9">
    <property type="entry name" value="FORMAMIDOPYRIMIDINE-DNA GLYCOSYLASE"/>
    <property type="match status" value="1"/>
</dbReference>
<evidence type="ECO:0000256" key="8">
    <source>
        <dbReference type="ARBA" id="ARBA00022833"/>
    </source>
</evidence>
<feature type="domain" description="Formamidopyrimidine-DNA glycosylase catalytic" evidence="17">
    <location>
        <begin position="17"/>
        <end position="130"/>
    </location>
</feature>
<dbReference type="EC" id="3.2.2.23" evidence="15"/>
<dbReference type="NCBIfam" id="TIGR00577">
    <property type="entry name" value="fpg"/>
    <property type="match status" value="1"/>
</dbReference>
<organism evidence="18 19">
    <name type="scientific">Francisella salina</name>
    <dbReference type="NCBI Taxonomy" id="573569"/>
    <lineage>
        <taxon>Bacteria</taxon>
        <taxon>Pseudomonadati</taxon>
        <taxon>Pseudomonadota</taxon>
        <taxon>Gammaproteobacteria</taxon>
        <taxon>Thiotrichales</taxon>
        <taxon>Francisellaceae</taxon>
        <taxon>Francisella</taxon>
    </lineage>
</organism>
<feature type="domain" description="FPG-type" evidence="16">
    <location>
        <begin position="255"/>
        <end position="289"/>
    </location>
</feature>
<comment type="similarity">
    <text evidence="2 15">Belongs to the FPG family.</text>
</comment>
<dbReference type="PROSITE" id="PS51066">
    <property type="entry name" value="ZF_FPG_2"/>
    <property type="match status" value="1"/>
</dbReference>
<sequence length="289" mass="33068">MLSYSNLNFYSNIKFMPELPEVETVKRGLTKNIINKKIKSIQINTDKLRYPIDKAQLLSLKSKVVKDVQRRGKHLIIFMEDNLQLIIHLGMSGVVKIINTSEYDKIKHDHIILELSDNLSLVYNDPRKFGYWLVNTNMMPLEHRVLATHGVEPLTDDFNAEYLISKLKKTSRKIKQTIMDNSIVVGVGNIYASEALFDSNILPTRASTTITKKEAERLVTSIKKILDKAIAEGGTTLKDYKNTEGKPGYFTQQLNVYGRANQNCYICSTKIESLVIAQRNTFFCKKCQR</sequence>
<dbReference type="InterPro" id="IPR000214">
    <property type="entry name" value="Znf_DNA_glyclase/AP_lyase"/>
</dbReference>
<keyword evidence="5 15" id="KW-0227">DNA damage</keyword>
<feature type="active site" description="Proton donor; for delta-elimination activity" evidence="15">
    <location>
        <position position="279"/>
    </location>
</feature>
<comment type="subunit">
    <text evidence="3 15">Monomer.</text>
</comment>
<comment type="catalytic activity">
    <reaction evidence="14 15">
        <text>2'-deoxyribonucleotide-(2'-deoxyribose 5'-phosphate)-2'-deoxyribonucleotide-DNA = a 3'-end 2'-deoxyribonucleotide-(2,3-dehydro-2,3-deoxyribose 5'-phosphate)-DNA + a 5'-end 5'-phospho-2'-deoxyribonucleoside-DNA + H(+)</text>
        <dbReference type="Rhea" id="RHEA:66592"/>
        <dbReference type="Rhea" id="RHEA-COMP:13180"/>
        <dbReference type="Rhea" id="RHEA-COMP:16897"/>
        <dbReference type="Rhea" id="RHEA-COMP:17067"/>
        <dbReference type="ChEBI" id="CHEBI:15378"/>
        <dbReference type="ChEBI" id="CHEBI:136412"/>
        <dbReference type="ChEBI" id="CHEBI:157695"/>
        <dbReference type="ChEBI" id="CHEBI:167181"/>
        <dbReference type="EC" id="4.2.99.18"/>
    </reaction>
</comment>
<dbReference type="Pfam" id="PF01149">
    <property type="entry name" value="Fapy_DNA_glyco"/>
    <property type="match status" value="1"/>
</dbReference>
<evidence type="ECO:0000259" key="16">
    <source>
        <dbReference type="PROSITE" id="PS51066"/>
    </source>
</evidence>
<dbReference type="PROSITE" id="PS51068">
    <property type="entry name" value="FPG_CAT"/>
    <property type="match status" value="1"/>
</dbReference>
<dbReference type="HAMAP" id="MF_00103">
    <property type="entry name" value="Fapy_DNA_glycosyl"/>
    <property type="match status" value="1"/>
</dbReference>
<dbReference type="SUPFAM" id="SSF81624">
    <property type="entry name" value="N-terminal domain of MutM-like DNA repair proteins"/>
    <property type="match status" value="1"/>
</dbReference>
<dbReference type="GO" id="GO:0008534">
    <property type="term" value="F:oxidized purine nucleobase lesion DNA N-glycosylase activity"/>
    <property type="evidence" value="ECO:0007669"/>
    <property type="project" value="UniProtKB-EC"/>
</dbReference>
<evidence type="ECO:0000256" key="15">
    <source>
        <dbReference type="HAMAP-Rule" id="MF_00103"/>
    </source>
</evidence>
<keyword evidence="9 15" id="KW-0238">DNA-binding</keyword>
<dbReference type="CDD" id="cd08966">
    <property type="entry name" value="EcFpg-like_N"/>
    <property type="match status" value="1"/>
</dbReference>
<dbReference type="PROSITE" id="PS01242">
    <property type="entry name" value="ZF_FPG_1"/>
    <property type="match status" value="1"/>
</dbReference>
<feature type="binding site" evidence="15">
    <location>
        <position position="108"/>
    </location>
    <ligand>
        <name>DNA</name>
        <dbReference type="ChEBI" id="CHEBI:16991"/>
    </ligand>
</feature>
<dbReference type="Pfam" id="PF06827">
    <property type="entry name" value="zf-FPG_IleRS"/>
    <property type="match status" value="1"/>
</dbReference>
<keyword evidence="6 15" id="KW-0863">Zinc-finger</keyword>
<dbReference type="SMART" id="SM00898">
    <property type="entry name" value="Fapy_DNA_glyco"/>
    <property type="match status" value="1"/>
</dbReference>
<comment type="catalytic activity">
    <reaction evidence="1 15">
        <text>Hydrolysis of DNA containing ring-opened 7-methylguanine residues, releasing 2,6-diamino-4-hydroxy-5-(N-methyl)formamidopyrimidine.</text>
        <dbReference type="EC" id="3.2.2.23"/>
    </reaction>
</comment>
<dbReference type="NCBIfam" id="NF002211">
    <property type="entry name" value="PRK01103.1"/>
    <property type="match status" value="1"/>
</dbReference>
<evidence type="ECO:0000256" key="5">
    <source>
        <dbReference type="ARBA" id="ARBA00022763"/>
    </source>
</evidence>
<keyword evidence="7 15" id="KW-0378">Hydrolase</keyword>
<evidence type="ECO:0000256" key="1">
    <source>
        <dbReference type="ARBA" id="ARBA00001668"/>
    </source>
</evidence>
<evidence type="ECO:0000256" key="9">
    <source>
        <dbReference type="ARBA" id="ARBA00023125"/>
    </source>
</evidence>
<feature type="active site" description="Proton donor; for beta-elimination activity" evidence="15">
    <location>
        <position position="73"/>
    </location>
</feature>
<evidence type="ECO:0000256" key="2">
    <source>
        <dbReference type="ARBA" id="ARBA00009409"/>
    </source>
</evidence>
<dbReference type="Gene3D" id="3.20.190.10">
    <property type="entry name" value="MutM-like, N-terminal"/>
    <property type="match status" value="1"/>
</dbReference>
<proteinExistence type="inferred from homology"/>
<dbReference type="PANTHER" id="PTHR22993">
    <property type="entry name" value="FORMAMIDOPYRIMIDINE-DNA GLYCOSYLASE"/>
    <property type="match status" value="1"/>
</dbReference>
<dbReference type="InterPro" id="IPR015887">
    <property type="entry name" value="DNA_glyclase_Znf_dom_DNA_BS"/>
</dbReference>
<keyword evidence="11 15" id="KW-0456">Lyase</keyword>
<evidence type="ECO:0000313" key="18">
    <source>
        <dbReference type="EMBL" id="AEI36661.1"/>
    </source>
</evidence>
<evidence type="ECO:0000256" key="10">
    <source>
        <dbReference type="ARBA" id="ARBA00023204"/>
    </source>
</evidence>
<keyword evidence="4 15" id="KW-0479">Metal-binding</keyword>
<dbReference type="Proteomes" id="UP000000490">
    <property type="component" value="Chromosome"/>
</dbReference>
<dbReference type="Gene3D" id="1.10.8.50">
    <property type="match status" value="1"/>
</dbReference>
<dbReference type="SUPFAM" id="SSF46946">
    <property type="entry name" value="S13-like H2TH domain"/>
    <property type="match status" value="1"/>
</dbReference>
<dbReference type="SUPFAM" id="SSF57716">
    <property type="entry name" value="Glucocorticoid receptor-like (DNA-binding domain)"/>
    <property type="match status" value="1"/>
</dbReference>
<dbReference type="InterPro" id="IPR015886">
    <property type="entry name" value="H2TH_FPG"/>
</dbReference>
<comment type="cofactor">
    <cofactor evidence="15">
        <name>Zn(2+)</name>
        <dbReference type="ChEBI" id="CHEBI:29105"/>
    </cofactor>
    <text evidence="15">Binds 1 zinc ion per subunit.</text>
</comment>
<evidence type="ECO:0000256" key="13">
    <source>
        <dbReference type="ARBA" id="ARBA00023295"/>
    </source>
</evidence>
<dbReference type="Pfam" id="PF06831">
    <property type="entry name" value="H2TH"/>
    <property type="match status" value="1"/>
</dbReference>
<accession>A0ABN3ZNS6</accession>
<evidence type="ECO:0000313" key="19">
    <source>
        <dbReference type="Proteomes" id="UP000000490"/>
    </source>
</evidence>
<evidence type="ECO:0000256" key="11">
    <source>
        <dbReference type="ARBA" id="ARBA00023239"/>
    </source>
</evidence>
<dbReference type="InterPro" id="IPR010663">
    <property type="entry name" value="Znf_FPG/IleRS"/>
</dbReference>
<feature type="active site" description="Schiff-base intermediate with DNA" evidence="15">
    <location>
        <position position="17"/>
    </location>
</feature>
<feature type="binding site" evidence="15">
    <location>
        <position position="127"/>
    </location>
    <ligand>
        <name>DNA</name>
        <dbReference type="ChEBI" id="CHEBI:16991"/>
    </ligand>
</feature>
<keyword evidence="10 15" id="KW-0234">DNA repair</keyword>
<dbReference type="EMBL" id="CP002872">
    <property type="protein sequence ID" value="AEI36661.1"/>
    <property type="molecule type" value="Genomic_DNA"/>
</dbReference>
<evidence type="ECO:0000256" key="12">
    <source>
        <dbReference type="ARBA" id="ARBA00023268"/>
    </source>
</evidence>
<name>A0ABN3ZNS6_FRAST</name>
<evidence type="ECO:0000256" key="6">
    <source>
        <dbReference type="ARBA" id="ARBA00022771"/>
    </source>
</evidence>
<keyword evidence="19" id="KW-1185">Reference proteome</keyword>
<dbReference type="SMART" id="SM01232">
    <property type="entry name" value="H2TH"/>
    <property type="match status" value="1"/>
</dbReference>
<dbReference type="EC" id="4.2.99.18" evidence="15"/>
<evidence type="ECO:0000259" key="17">
    <source>
        <dbReference type="PROSITE" id="PS51068"/>
    </source>
</evidence>
<evidence type="ECO:0000256" key="3">
    <source>
        <dbReference type="ARBA" id="ARBA00011245"/>
    </source>
</evidence>
<keyword evidence="13 15" id="KW-0326">Glycosidase</keyword>
<dbReference type="InterPro" id="IPR020629">
    <property type="entry name" value="FPG_Glyclase"/>
</dbReference>
<feature type="active site" description="Proton donor" evidence="15">
    <location>
        <position position="18"/>
    </location>
</feature>
<protein>
    <recommendedName>
        <fullName evidence="15">Formamidopyrimidine-DNA glycosylase</fullName>
        <shortName evidence="15">Fapy-DNA glycosylase</shortName>
        <ecNumber evidence="15">3.2.2.23</ecNumber>
    </recommendedName>
    <alternativeName>
        <fullName evidence="15">DNA-(apurinic or apyrimidinic site) lyase MutM</fullName>
        <shortName evidence="15">AP lyase MutM</shortName>
        <ecNumber evidence="15">4.2.99.18</ecNumber>
    </alternativeName>
</protein>
<reference evidence="18" key="1">
    <citation type="submission" date="2011-05" db="EMBL/GenBank/DDBJ databases">
        <authorList>
            <person name="Kuske C.R."/>
            <person name="Challacombe J.F."/>
            <person name="Siddaramappa S."/>
            <person name="Petersen J.M."/>
            <person name="Bruce D.C."/>
        </authorList>
    </citation>
    <scope>NUCLEOTIDE SEQUENCE</scope>
    <source>
        <strain evidence="18">TX077308</strain>
    </source>
</reference>
<dbReference type="InterPro" id="IPR035937">
    <property type="entry name" value="FPG_N"/>
</dbReference>
<evidence type="ECO:0000256" key="4">
    <source>
        <dbReference type="ARBA" id="ARBA00022723"/>
    </source>
</evidence>
<keyword evidence="12 15" id="KW-0511">Multifunctional enzyme</keyword>
<gene>
    <name evidence="15" type="primary">mutM</name>
    <name evidence="15" type="synonym">fpg</name>
    <name evidence="18" type="ordered locus">F7308_1737</name>
</gene>
<comment type="caution">
    <text evidence="15">Lacks conserved residue(s) required for the propagation of feature annotation.</text>
</comment>
<keyword evidence="8 15" id="KW-0862">Zinc</keyword>
<comment type="function">
    <text evidence="15">Involved in base excision repair of DNA damaged by oxidation or by mutagenic agents. Acts as DNA glycosylase that recognizes and removes damaged bases. Has a preference for oxidized purines, such as 7,8-dihydro-8-oxoguanine (8-oxoG). Has AP (apurinic/apyrimidinic) lyase activity and introduces nicks in the DNA strand. Cleaves the DNA backbone by beta-delta elimination to generate a single-strand break at the site of the removed base with both 3'- and 5'-phosphates.</text>
</comment>